<dbReference type="SUPFAM" id="SSF50353">
    <property type="entry name" value="Cytokine"/>
    <property type="match status" value="1"/>
</dbReference>
<reference evidence="2 3" key="2">
    <citation type="submission" date="2018-11" db="EMBL/GenBank/DDBJ databases">
        <authorList>
            <consortium name="Pathogen Informatics"/>
        </authorList>
    </citation>
    <scope>NUCLEOTIDE SEQUENCE [LARGE SCALE GENOMIC DNA]</scope>
</reference>
<proteinExistence type="inferred from homology"/>
<keyword evidence="3" id="KW-1185">Reference proteome</keyword>
<name>A0A183DGA1_9BILA</name>
<dbReference type="EMBL" id="UYRT01020818">
    <property type="protein sequence ID" value="VDK59496.1"/>
    <property type="molecule type" value="Genomic_DNA"/>
</dbReference>
<dbReference type="InterPro" id="IPR008996">
    <property type="entry name" value="IL1/FGF"/>
</dbReference>
<organism evidence="4">
    <name type="scientific">Gongylonema pulchrum</name>
    <dbReference type="NCBI Taxonomy" id="637853"/>
    <lineage>
        <taxon>Eukaryota</taxon>
        <taxon>Metazoa</taxon>
        <taxon>Ecdysozoa</taxon>
        <taxon>Nematoda</taxon>
        <taxon>Chromadorea</taxon>
        <taxon>Rhabditida</taxon>
        <taxon>Spirurina</taxon>
        <taxon>Spiruromorpha</taxon>
        <taxon>Spiruroidea</taxon>
        <taxon>Gongylonematidae</taxon>
        <taxon>Gongylonema</taxon>
    </lineage>
</organism>
<dbReference type="InterPro" id="IPR002209">
    <property type="entry name" value="Fibroblast_GF_fam"/>
</dbReference>
<accession>A0A183DGA1</accession>
<dbReference type="OrthoDB" id="5988014at2759"/>
<gene>
    <name evidence="2" type="ORF">GPUH_LOCUS7744</name>
</gene>
<sequence length="93" mass="10502">MQMANLMTIGEATTVWQLYNHCSSAFLQIYLKHANARGQQSSYCLTDFVIHMDAEGRIQLQNAFTGKFICFNKREKLAVRVSSVNFACTFGKG</sequence>
<dbReference type="Gene3D" id="2.80.10.50">
    <property type="match status" value="1"/>
</dbReference>
<dbReference type="Proteomes" id="UP000271098">
    <property type="component" value="Unassembled WGS sequence"/>
</dbReference>
<dbReference type="Pfam" id="PF00167">
    <property type="entry name" value="FGF"/>
    <property type="match status" value="1"/>
</dbReference>
<reference evidence="4" key="1">
    <citation type="submission" date="2016-06" db="UniProtKB">
        <authorList>
            <consortium name="WormBaseParasite"/>
        </authorList>
    </citation>
    <scope>IDENTIFICATION</scope>
</reference>
<dbReference type="GO" id="GO:0008083">
    <property type="term" value="F:growth factor activity"/>
    <property type="evidence" value="ECO:0007669"/>
    <property type="project" value="InterPro"/>
</dbReference>
<evidence type="ECO:0000256" key="1">
    <source>
        <dbReference type="ARBA" id="ARBA00007936"/>
    </source>
</evidence>
<evidence type="ECO:0000313" key="2">
    <source>
        <dbReference type="EMBL" id="VDK59496.1"/>
    </source>
</evidence>
<evidence type="ECO:0000313" key="4">
    <source>
        <dbReference type="WBParaSite" id="GPUH_0000775101-mRNA-1"/>
    </source>
</evidence>
<dbReference type="AlphaFoldDB" id="A0A183DGA1"/>
<comment type="similarity">
    <text evidence="1">Belongs to the heparin-binding growth factors family.</text>
</comment>
<protein>
    <submittedName>
        <fullName evidence="4">Secreted protein</fullName>
    </submittedName>
</protein>
<evidence type="ECO:0000313" key="3">
    <source>
        <dbReference type="Proteomes" id="UP000271098"/>
    </source>
</evidence>
<dbReference type="WBParaSite" id="GPUH_0000775101-mRNA-1">
    <property type="protein sequence ID" value="GPUH_0000775101-mRNA-1"/>
    <property type="gene ID" value="GPUH_0000775101"/>
</dbReference>